<dbReference type="NCBIfam" id="TIGR01537">
    <property type="entry name" value="portal_HK97"/>
    <property type="match status" value="1"/>
</dbReference>
<proteinExistence type="predicted"/>
<reference evidence="1" key="1">
    <citation type="submission" date="2023-08" db="EMBL/GenBank/DDBJ databases">
        <title>Complete genome sequence of Mycoplasma seminis 2200.</title>
        <authorList>
            <person name="Spergser J."/>
        </authorList>
    </citation>
    <scope>NUCLEOTIDE SEQUENCE [LARGE SCALE GENOMIC DNA]</scope>
    <source>
        <strain evidence="1">2200</strain>
    </source>
</reference>
<dbReference type="Proteomes" id="UP001237011">
    <property type="component" value="Chromosome"/>
</dbReference>
<organism evidence="1 2">
    <name type="scientific">Mycoplasma seminis</name>
    <dbReference type="NCBI Taxonomy" id="512749"/>
    <lineage>
        <taxon>Bacteria</taxon>
        <taxon>Bacillati</taxon>
        <taxon>Mycoplasmatota</taxon>
        <taxon>Mollicutes</taxon>
        <taxon>Mycoplasmataceae</taxon>
        <taxon>Mycoplasma</taxon>
    </lineage>
</organism>
<dbReference type="InterPro" id="IPR006944">
    <property type="entry name" value="Phage/GTA_portal"/>
</dbReference>
<evidence type="ECO:0000313" key="2">
    <source>
        <dbReference type="Proteomes" id="UP001237011"/>
    </source>
</evidence>
<dbReference type="InterPro" id="IPR006427">
    <property type="entry name" value="Portal_HK97"/>
</dbReference>
<evidence type="ECO:0000313" key="1">
    <source>
        <dbReference type="EMBL" id="WLP85291.1"/>
    </source>
</evidence>
<sequence>MRDNWFLKIFKPKSAYKSNTYERFSTSLNWNSESKLIQTLTPVELLTYSSAVRAFQMIANDIAKVTFQYIITKDNNRQLVENDITFLLNKRPCENLTPWEFKKVLIWNLLIHGHSPILIERDNNDKIRQLIPIHPSFVNKNDDGSITLKKTDNSKSYKIPPRSIIWIDYEIISGIEDTSFRQLFKSTISKVRENELAMLNAIKNDFSYSMFLKINNATDIRQREQANKAMQEMLEMQKREGRFAVVIDEKWDFGNAMQSVSGRIDFQTRNSIGREFASCLGIPPAKLGYDDPNKYNSSSELNRAYIDNSLKPLLINITQRLTYALCDKLSDEISYKIMDLLSIDLKALQEFAASGVNNGYITPNEVRELIGLPKHKDGDTLLANGTLTPVNILNTQPNKDGKEVDIGGNKK</sequence>
<keyword evidence="2" id="KW-1185">Reference proteome</keyword>
<dbReference type="RefSeq" id="WP_305937727.1">
    <property type="nucleotide sequence ID" value="NZ_CP132191.1"/>
</dbReference>
<protein>
    <submittedName>
        <fullName evidence="1">Phage portal protein</fullName>
    </submittedName>
</protein>
<name>A0ABY9HAK8_9MOLU</name>
<accession>A0ABY9HAK8</accession>
<dbReference type="EMBL" id="CP132191">
    <property type="protein sequence ID" value="WLP85291.1"/>
    <property type="molecule type" value="Genomic_DNA"/>
</dbReference>
<dbReference type="Pfam" id="PF04860">
    <property type="entry name" value="Phage_portal"/>
    <property type="match status" value="1"/>
</dbReference>
<gene>
    <name evidence="1" type="ORF">Q8852_03130</name>
</gene>